<feature type="non-terminal residue" evidence="1">
    <location>
        <position position="1"/>
    </location>
</feature>
<gene>
    <name evidence="1" type="ORF">IWQ57_006435</name>
</gene>
<protein>
    <submittedName>
        <fullName evidence="1">Uncharacterized protein</fullName>
    </submittedName>
</protein>
<reference evidence="1" key="1">
    <citation type="submission" date="2022-07" db="EMBL/GenBank/DDBJ databases">
        <title>Phylogenomic reconstructions and comparative analyses of Kickxellomycotina fungi.</title>
        <authorList>
            <person name="Reynolds N.K."/>
            <person name="Stajich J.E."/>
            <person name="Barry K."/>
            <person name="Grigoriev I.V."/>
            <person name="Crous P."/>
            <person name="Smith M.E."/>
        </authorList>
    </citation>
    <scope>NUCLEOTIDE SEQUENCE</scope>
    <source>
        <strain evidence="1">CBS 109366</strain>
    </source>
</reference>
<proteinExistence type="predicted"/>
<dbReference type="Proteomes" id="UP001140234">
    <property type="component" value="Unassembled WGS sequence"/>
</dbReference>
<evidence type="ECO:0000313" key="2">
    <source>
        <dbReference type="Proteomes" id="UP001140234"/>
    </source>
</evidence>
<keyword evidence="2" id="KW-1185">Reference proteome</keyword>
<evidence type="ECO:0000313" key="1">
    <source>
        <dbReference type="EMBL" id="KAJ2759907.1"/>
    </source>
</evidence>
<organism evidence="1 2">
    <name type="scientific">Coemansia nantahalensis</name>
    <dbReference type="NCBI Taxonomy" id="2789366"/>
    <lineage>
        <taxon>Eukaryota</taxon>
        <taxon>Fungi</taxon>
        <taxon>Fungi incertae sedis</taxon>
        <taxon>Zoopagomycota</taxon>
        <taxon>Kickxellomycotina</taxon>
        <taxon>Kickxellomycetes</taxon>
        <taxon>Kickxellales</taxon>
        <taxon>Kickxellaceae</taxon>
        <taxon>Coemansia</taxon>
    </lineage>
</organism>
<accession>A0ACC1JJV8</accession>
<sequence>PAARTASATSVAAAPEAPAASAASLDAVQFVAPGVAKQTASSLLRRVLDIDAPVIQQKMVEFLLIDGVIASLVGFVTHCQDSIYSPSSSPAPAPGSPKAPLSTDQAPGAAHEAEQRGRRKARLMRQRNRSAGLTETDLRRGYNAVNMLVRDDPHAHRVLEAKISVIVPCLMAVFHPDSLGSFHHVCMLLEHCFALSPLKTTRLLLYQQNPPSRWWQHSESVAKGHAPICDILPYLSEPCVQRLFLKAEFGVWTGRLMVSLNLKPSDAMVVSDELSRMGLASVASALGSAPDDDSAAGKAQSQQRSKAMQLVRNRFQQLNRGGFLAQALEQIEDPDPSTSESVTEFLAYMINDCSTFYGFNILFKPIYDSELPVRRLAQLIINSP</sequence>
<comment type="caution">
    <text evidence="1">The sequence shown here is derived from an EMBL/GenBank/DDBJ whole genome shotgun (WGS) entry which is preliminary data.</text>
</comment>
<name>A0ACC1JJV8_9FUNG</name>
<dbReference type="EMBL" id="JANBUJ010003650">
    <property type="protein sequence ID" value="KAJ2759907.1"/>
    <property type="molecule type" value="Genomic_DNA"/>
</dbReference>
<feature type="non-terminal residue" evidence="1">
    <location>
        <position position="384"/>
    </location>
</feature>